<dbReference type="RefSeq" id="WP_014142439.1">
    <property type="nucleotide sequence ID" value="NC_016111.1"/>
</dbReference>
<dbReference type="Proteomes" id="UP000007842">
    <property type="component" value="Chromosome"/>
</dbReference>
<feature type="region of interest" description="Disordered" evidence="2">
    <location>
        <begin position="351"/>
        <end position="375"/>
    </location>
</feature>
<keyword evidence="1" id="KW-0175">Coiled coil</keyword>
<dbReference type="PATRIC" id="fig|1003195.11.peg.3242"/>
<organism evidence="3 4">
    <name type="scientific">Streptantibioticus cattleyicolor (strain ATCC 35852 / DSM 46488 / JCM 4925 / NBRC 14057 / NRRL 8057)</name>
    <name type="common">Streptomyces cattleya</name>
    <dbReference type="NCBI Taxonomy" id="1003195"/>
    <lineage>
        <taxon>Bacteria</taxon>
        <taxon>Bacillati</taxon>
        <taxon>Actinomycetota</taxon>
        <taxon>Actinomycetes</taxon>
        <taxon>Kitasatosporales</taxon>
        <taxon>Streptomycetaceae</taxon>
        <taxon>Streptantibioticus</taxon>
    </lineage>
</organism>
<feature type="coiled-coil region" evidence="1">
    <location>
        <begin position="169"/>
        <end position="203"/>
    </location>
</feature>
<accession>G8WP16</accession>
<dbReference type="STRING" id="1003195.SCATT_16780"/>
<evidence type="ECO:0000313" key="4">
    <source>
        <dbReference type="Proteomes" id="UP000007842"/>
    </source>
</evidence>
<gene>
    <name evidence="3" type="ordered locus">SCATT_16780</name>
</gene>
<evidence type="ECO:0000256" key="1">
    <source>
        <dbReference type="SAM" id="Coils"/>
    </source>
</evidence>
<accession>F8JYU2</accession>
<reference evidence="4" key="1">
    <citation type="submission" date="2011-12" db="EMBL/GenBank/DDBJ databases">
        <title>Complete genome sequence of Streptomyces cattleya strain DSM 46488.</title>
        <authorList>
            <person name="Ou H.-Y."/>
            <person name="Li P."/>
            <person name="Zhao C."/>
            <person name="O'Hagan D."/>
            <person name="Deng Z."/>
        </authorList>
    </citation>
    <scope>NUCLEOTIDE SEQUENCE [LARGE SCALE GENOMIC DNA]</scope>
    <source>
        <strain evidence="4">ATCC 35852 / DSM 46488 / JCM 4925 / NBRC 14057 / NRRL 8057</strain>
    </source>
</reference>
<name>F8JYU2_STREN</name>
<evidence type="ECO:0000313" key="3">
    <source>
        <dbReference type="EMBL" id="AEW94049.1"/>
    </source>
</evidence>
<dbReference type="KEGG" id="scy:SCATT_16780"/>
<dbReference type="KEGG" id="sct:SCAT_1681"/>
<dbReference type="AlphaFoldDB" id="F8JYU2"/>
<keyword evidence="4" id="KW-1185">Reference proteome</keyword>
<evidence type="ECO:0000256" key="2">
    <source>
        <dbReference type="SAM" id="MobiDB-lite"/>
    </source>
</evidence>
<dbReference type="EMBL" id="CP003219">
    <property type="protein sequence ID" value="AEW94049.1"/>
    <property type="molecule type" value="Genomic_DNA"/>
</dbReference>
<sequence>MGRQVRDRKTGQTTWQGGLLNQVNGIASDLMGKGGKGAVPQLMAGFVEGMTTLVGWLKKVASFLNGHPQLVSGLKEAAKLVGVIAPLTIAFGTTAKIFGKLIKLSTPLVSTLVGGGKIIGQFMAGGLSMLNGTGFRNGYVSQRGLFNGGDTRSVARRAVDKVTGNNSQEERLRINIAQYKEQMEKAKAEAQELRDKIRELNRQDLNHLARQAAGSDSSVQAAARRAAEATEAAKVAVGNLDRAKLAGLRGQFTSSATTTGELDTAVKAATNRVNKLNGRSLDSLKGQFSHVKNETDETIKKASSLTGRVSSLNERKLSAVTDQVQHLGRALADAGVKAEALNLALDHIGKKAPGKGDGPAVHKPNKYATGGVVPG</sequence>
<protein>
    <submittedName>
        <fullName evidence="3">Uncharacterized protein</fullName>
    </submittedName>
</protein>
<dbReference type="HOGENOM" id="CLU_737531_0_0_11"/>
<proteinExistence type="predicted"/>